<dbReference type="InterPro" id="IPR003346">
    <property type="entry name" value="Transposase_20"/>
</dbReference>
<evidence type="ECO:0000259" key="1">
    <source>
        <dbReference type="Pfam" id="PF02371"/>
    </source>
</evidence>
<sequence>MFNHIFGSVDGIGPKLAARFIAAIERIERFERPEDLSNYAGMLPRGVEGKMPSRRNSKGATLSRDPGLNTACFLFQEQMFRYGRNTELGQMLIKQVQRNCPYAKEERRKDAELRKKYSGAVKEARIAVTRYLLEKIIWPRWNEYMAMKTASAHQ</sequence>
<comment type="caution">
    <text evidence="2">The sequence shown here is derived from an EMBL/GenBank/DDBJ whole genome shotgun (WGS) entry which is preliminary data.</text>
</comment>
<accession>A0A1G2E8P9</accession>
<dbReference type="GO" id="GO:0003677">
    <property type="term" value="F:DNA binding"/>
    <property type="evidence" value="ECO:0007669"/>
    <property type="project" value="InterPro"/>
</dbReference>
<name>A0A1G2E8P9_9BACT</name>
<dbReference type="Pfam" id="PF02371">
    <property type="entry name" value="Transposase_20"/>
    <property type="match status" value="1"/>
</dbReference>
<proteinExistence type="predicted"/>
<organism evidence="2 3">
    <name type="scientific">Candidatus Nealsonbacteria bacterium RIFCSPHIGHO2_02_FULL_43_13</name>
    <dbReference type="NCBI Taxonomy" id="1801668"/>
    <lineage>
        <taxon>Bacteria</taxon>
        <taxon>Candidatus Nealsoniibacteriota</taxon>
    </lineage>
</organism>
<dbReference type="AlphaFoldDB" id="A0A1G2E8P9"/>
<dbReference type="GO" id="GO:0004803">
    <property type="term" value="F:transposase activity"/>
    <property type="evidence" value="ECO:0007669"/>
    <property type="project" value="InterPro"/>
</dbReference>
<gene>
    <name evidence="2" type="ORF">A3D46_00995</name>
</gene>
<feature type="domain" description="Transposase IS116/IS110/IS902 C-terminal" evidence="1">
    <location>
        <begin position="4"/>
        <end position="45"/>
    </location>
</feature>
<evidence type="ECO:0000313" key="3">
    <source>
        <dbReference type="Proteomes" id="UP000178703"/>
    </source>
</evidence>
<dbReference type="EMBL" id="MHMD01000004">
    <property type="protein sequence ID" value="OGZ22196.1"/>
    <property type="molecule type" value="Genomic_DNA"/>
</dbReference>
<dbReference type="Proteomes" id="UP000178703">
    <property type="component" value="Unassembled WGS sequence"/>
</dbReference>
<protein>
    <recommendedName>
        <fullName evidence="1">Transposase IS116/IS110/IS902 C-terminal domain-containing protein</fullName>
    </recommendedName>
</protein>
<reference evidence="2 3" key="1">
    <citation type="journal article" date="2016" name="Nat. Commun.">
        <title>Thousands of microbial genomes shed light on interconnected biogeochemical processes in an aquifer system.</title>
        <authorList>
            <person name="Anantharaman K."/>
            <person name="Brown C.T."/>
            <person name="Hug L.A."/>
            <person name="Sharon I."/>
            <person name="Castelle C.J."/>
            <person name="Probst A.J."/>
            <person name="Thomas B.C."/>
            <person name="Singh A."/>
            <person name="Wilkins M.J."/>
            <person name="Karaoz U."/>
            <person name="Brodie E.L."/>
            <person name="Williams K.H."/>
            <person name="Hubbard S.S."/>
            <person name="Banfield J.F."/>
        </authorList>
    </citation>
    <scope>NUCLEOTIDE SEQUENCE [LARGE SCALE GENOMIC DNA]</scope>
</reference>
<evidence type="ECO:0000313" key="2">
    <source>
        <dbReference type="EMBL" id="OGZ22196.1"/>
    </source>
</evidence>
<dbReference type="GO" id="GO:0006313">
    <property type="term" value="P:DNA transposition"/>
    <property type="evidence" value="ECO:0007669"/>
    <property type="project" value="InterPro"/>
</dbReference>